<dbReference type="InterPro" id="IPR025723">
    <property type="entry name" value="ArsA/GET3_ATPase-like"/>
</dbReference>
<dbReference type="Pfam" id="PF02374">
    <property type="entry name" value="ArsA_ATPase"/>
    <property type="match status" value="2"/>
</dbReference>
<organism evidence="2">
    <name type="scientific">Chlamydomonas euryale</name>
    <dbReference type="NCBI Taxonomy" id="1486919"/>
    <lineage>
        <taxon>Eukaryota</taxon>
        <taxon>Viridiplantae</taxon>
        <taxon>Chlorophyta</taxon>
        <taxon>core chlorophytes</taxon>
        <taxon>Chlorophyceae</taxon>
        <taxon>CS clade</taxon>
        <taxon>Chlamydomonadales</taxon>
        <taxon>Chlamydomonadaceae</taxon>
        <taxon>Chlamydomonas</taxon>
    </lineage>
</organism>
<dbReference type="GO" id="GO:0043529">
    <property type="term" value="C:GET complex"/>
    <property type="evidence" value="ECO:0007669"/>
    <property type="project" value="TreeGrafter"/>
</dbReference>
<dbReference type="InterPro" id="IPR027417">
    <property type="entry name" value="P-loop_NTPase"/>
</dbReference>
<dbReference type="GO" id="GO:0016887">
    <property type="term" value="F:ATP hydrolysis activity"/>
    <property type="evidence" value="ECO:0007669"/>
    <property type="project" value="InterPro"/>
</dbReference>
<dbReference type="EMBL" id="HBEC01017576">
    <property type="protein sequence ID" value="CAD8288202.1"/>
    <property type="molecule type" value="Transcribed_RNA"/>
</dbReference>
<dbReference type="PANTHER" id="PTHR10803:SF0">
    <property type="entry name" value="ATPASE GET3B"/>
    <property type="match status" value="1"/>
</dbReference>
<dbReference type="AlphaFoldDB" id="A0A7R9V969"/>
<dbReference type="NCBIfam" id="TIGR00345">
    <property type="entry name" value="GET3_arsA_TRC40"/>
    <property type="match status" value="2"/>
</dbReference>
<name>A0A7R9V969_9CHLO</name>
<accession>A0A7R9V969</accession>
<proteinExistence type="predicted"/>
<dbReference type="PIRSF" id="PIRSF001327">
    <property type="entry name" value="Arsenical_pump-driving_ATPase"/>
    <property type="match status" value="1"/>
</dbReference>
<evidence type="ECO:0000313" key="2">
    <source>
        <dbReference type="EMBL" id="CAD8288202.1"/>
    </source>
</evidence>
<dbReference type="CDD" id="cd02035">
    <property type="entry name" value="ArsA"/>
    <property type="match status" value="2"/>
</dbReference>
<feature type="domain" description="ArsA/GET3 Anion-transporting ATPase-like" evidence="1">
    <location>
        <begin position="4"/>
        <end position="325"/>
    </location>
</feature>
<dbReference type="Gene3D" id="3.40.50.300">
    <property type="entry name" value="P-loop containing nucleotide triphosphate hydrolases"/>
    <property type="match status" value="2"/>
</dbReference>
<dbReference type="GO" id="GO:0015446">
    <property type="term" value="F:ATPase-coupled arsenite transmembrane transporter activity"/>
    <property type="evidence" value="ECO:0007669"/>
    <property type="project" value="InterPro"/>
</dbReference>
<dbReference type="InterPro" id="IPR016300">
    <property type="entry name" value="ATPase_ArsA/GET3"/>
</dbReference>
<dbReference type="FunFam" id="3.40.50.300:FF:002933">
    <property type="entry name" value="Putative arsenical pump-driving ATPase"/>
    <property type="match status" value="2"/>
</dbReference>
<sequence>MERKYVMISGKGGVGKTSLSASLAVKLAQEGHTVLVVSTDPAHSLGDSLAQDISGGKPVLVEGTDLPLWGMEIDPDEAQREFVEFNKQGTEAEGKAQDFLRSVGLGMLADQLADLKLGELLKTPPPGLDEAVAIAKVVQFVQGAEYARFTRIVFDTAPTGHTLRLLTLPDFVDKSLAKLVRLRKKLSGAGDAVRAMFGAAEQQDEVVQKLEALRERVKIVQDLFRDKSTEFIIATIPTYLGVNESGRLLEALRKEGIPCKRIIVNQIVGEGLGDAYIRMKLKDQRESLRMLEADKGLKDLRKVTAPLVDLEVRGVPALSYFGNVIWSDVFDEMNRGADRKYYMLGGKGGVGKTSCASSLAVRFATEGLPTLVVSTDPAHSLSDSFDQDLRGGKPVPITSPMGDIPLYGMQIDPELAREELRQVAADDGGKKLNEVLDSVGLGGIAEQLKDLQLGELMDNPPPGVDEAVALSKVVQFLKDPEYAHFQRIVFDTAPTGHTLRLLTLPEFLDVSIGKIVRLRQKLSNATGAVKSFFTGKEVEKDPAVVKLEELKSRLADARDLFRNKETTEFVIVTIPTIMAMSESCRLAASLKKENVPVKTIVVNQTVQENATDKLLKARRADQRRALDHLNEDPGLRSLQLIEGPLFDLEVRGVPALQYFASVVWK</sequence>
<feature type="domain" description="ArsA/GET3 Anion-transporting ATPase-like" evidence="1">
    <location>
        <begin position="340"/>
        <end position="663"/>
    </location>
</feature>
<dbReference type="InterPro" id="IPR027541">
    <property type="entry name" value="Ars_ATPase"/>
</dbReference>
<dbReference type="GO" id="GO:0071816">
    <property type="term" value="P:tail-anchored membrane protein insertion into ER membrane"/>
    <property type="evidence" value="ECO:0007669"/>
    <property type="project" value="TreeGrafter"/>
</dbReference>
<dbReference type="PANTHER" id="PTHR10803">
    <property type="entry name" value="ARSENICAL PUMP-DRIVING ATPASE ARSENITE-TRANSLOCATING ATPASE"/>
    <property type="match status" value="1"/>
</dbReference>
<protein>
    <recommendedName>
        <fullName evidence="1">ArsA/GET3 Anion-transporting ATPase-like domain-containing protein</fullName>
    </recommendedName>
</protein>
<evidence type="ECO:0000259" key="1">
    <source>
        <dbReference type="Pfam" id="PF02374"/>
    </source>
</evidence>
<gene>
    <name evidence="2" type="ORF">CEUR00632_LOCUS8241</name>
</gene>
<dbReference type="GO" id="GO:0005524">
    <property type="term" value="F:ATP binding"/>
    <property type="evidence" value="ECO:0007669"/>
    <property type="project" value="InterPro"/>
</dbReference>
<reference evidence="2" key="1">
    <citation type="submission" date="2021-01" db="EMBL/GenBank/DDBJ databases">
        <authorList>
            <person name="Corre E."/>
            <person name="Pelletier E."/>
            <person name="Niang G."/>
            <person name="Scheremetjew M."/>
            <person name="Finn R."/>
            <person name="Kale V."/>
            <person name="Holt S."/>
            <person name="Cochrane G."/>
            <person name="Meng A."/>
            <person name="Brown T."/>
            <person name="Cohen L."/>
        </authorList>
    </citation>
    <scope>NUCLEOTIDE SEQUENCE</scope>
    <source>
        <strain evidence="2">CCMP219</strain>
    </source>
</reference>
<dbReference type="SUPFAM" id="SSF52540">
    <property type="entry name" value="P-loop containing nucleoside triphosphate hydrolases"/>
    <property type="match status" value="2"/>
</dbReference>